<accession>A0ABS0CEU5</accession>
<keyword evidence="3" id="KW-1185">Reference proteome</keyword>
<reference evidence="2 3" key="1">
    <citation type="submission" date="2020-10" db="EMBL/GenBank/DDBJ databases">
        <title>Identification of Nocardia species via Next-generation sequencing and recognition of intraspecies genetic diversity.</title>
        <authorList>
            <person name="Li P."/>
            <person name="Li P."/>
            <person name="Lu B."/>
        </authorList>
    </citation>
    <scope>NUCLEOTIDE SEQUENCE [LARGE SCALE GENOMIC DNA]</scope>
    <source>
        <strain evidence="2 3">N-11</strain>
    </source>
</reference>
<evidence type="ECO:0008006" key="4">
    <source>
        <dbReference type="Google" id="ProtNLM"/>
    </source>
</evidence>
<feature type="transmembrane region" description="Helical" evidence="1">
    <location>
        <begin position="86"/>
        <end position="105"/>
    </location>
</feature>
<protein>
    <recommendedName>
        <fullName evidence="4">Integral membrane protein</fullName>
    </recommendedName>
</protein>
<feature type="transmembrane region" description="Helical" evidence="1">
    <location>
        <begin position="125"/>
        <end position="144"/>
    </location>
</feature>
<sequence length="204" mass="21444">MAGSIITLVLLFQPWLRVAGADGKASANAFGRVSATTSYLNVWSSAQPPAARINGALALLAAAAIVVTVCAVAANLRYRTEVLARVATISTVTTAALVVLTVLYINSKAPELRATLARTSDLGGQVGMVTSWAFGNGSLIVPGVRQVSYDTAGLTYWALLASATSLGSAITAVTQWVYNHPPKALRLPYRITGSRRSDEPARRE</sequence>
<evidence type="ECO:0000313" key="2">
    <source>
        <dbReference type="EMBL" id="MBF6228859.1"/>
    </source>
</evidence>
<evidence type="ECO:0000313" key="3">
    <source>
        <dbReference type="Proteomes" id="UP000807309"/>
    </source>
</evidence>
<comment type="caution">
    <text evidence="2">The sequence shown here is derived from an EMBL/GenBank/DDBJ whole genome shotgun (WGS) entry which is preliminary data.</text>
</comment>
<feature type="transmembrane region" description="Helical" evidence="1">
    <location>
        <begin position="156"/>
        <end position="178"/>
    </location>
</feature>
<dbReference type="Proteomes" id="UP000807309">
    <property type="component" value="Unassembled WGS sequence"/>
</dbReference>
<keyword evidence="1" id="KW-0812">Transmembrane</keyword>
<evidence type="ECO:0000256" key="1">
    <source>
        <dbReference type="SAM" id="Phobius"/>
    </source>
</evidence>
<keyword evidence="1" id="KW-1133">Transmembrane helix</keyword>
<keyword evidence="1" id="KW-0472">Membrane</keyword>
<dbReference type="EMBL" id="JADLRE010000026">
    <property type="protein sequence ID" value="MBF6228859.1"/>
    <property type="molecule type" value="Genomic_DNA"/>
</dbReference>
<dbReference type="RefSeq" id="WP_195035739.1">
    <property type="nucleotide sequence ID" value="NZ_JADLRE010000026.1"/>
</dbReference>
<proteinExistence type="predicted"/>
<organism evidence="2 3">
    <name type="scientific">Nocardia abscessus</name>
    <dbReference type="NCBI Taxonomy" id="120957"/>
    <lineage>
        <taxon>Bacteria</taxon>
        <taxon>Bacillati</taxon>
        <taxon>Actinomycetota</taxon>
        <taxon>Actinomycetes</taxon>
        <taxon>Mycobacteriales</taxon>
        <taxon>Nocardiaceae</taxon>
        <taxon>Nocardia</taxon>
    </lineage>
</organism>
<gene>
    <name evidence="2" type="ORF">IU470_27670</name>
</gene>
<name>A0ABS0CEU5_9NOCA</name>
<feature type="transmembrane region" description="Helical" evidence="1">
    <location>
        <begin position="53"/>
        <end position="74"/>
    </location>
</feature>